<dbReference type="SUPFAM" id="SSF48264">
    <property type="entry name" value="Cytochrome P450"/>
    <property type="match status" value="1"/>
</dbReference>
<evidence type="ECO:0000313" key="2">
    <source>
        <dbReference type="Proteomes" id="UP000244855"/>
    </source>
</evidence>
<dbReference type="GO" id="GO:0016705">
    <property type="term" value="F:oxidoreductase activity, acting on paired donors, with incorporation or reduction of molecular oxygen"/>
    <property type="evidence" value="ECO:0007669"/>
    <property type="project" value="InterPro"/>
</dbReference>
<dbReference type="GO" id="GO:0005506">
    <property type="term" value="F:iron ion binding"/>
    <property type="evidence" value="ECO:0007669"/>
    <property type="project" value="InterPro"/>
</dbReference>
<dbReference type="SUPFAM" id="SSF52266">
    <property type="entry name" value="SGNH hydrolase"/>
    <property type="match status" value="1"/>
</dbReference>
<name>A0A2V1DDQ7_9PLEO</name>
<dbReference type="InterPro" id="IPR036396">
    <property type="entry name" value="Cyt_P450_sf"/>
</dbReference>
<dbReference type="AlphaFoldDB" id="A0A2V1DDQ7"/>
<gene>
    <name evidence="1" type="ORF">DM02DRAFT_659417</name>
</gene>
<accession>A0A2V1DDQ7</accession>
<evidence type="ECO:0000313" key="1">
    <source>
        <dbReference type="EMBL" id="PVH96178.1"/>
    </source>
</evidence>
<dbReference type="Proteomes" id="UP000244855">
    <property type="component" value="Unassembled WGS sequence"/>
</dbReference>
<dbReference type="GO" id="GO:0004497">
    <property type="term" value="F:monooxygenase activity"/>
    <property type="evidence" value="ECO:0007669"/>
    <property type="project" value="InterPro"/>
</dbReference>
<dbReference type="STRING" id="97972.A0A2V1DDQ7"/>
<sequence>MSAFKVRLTLSTGPIVRVGPNHVIISDPTSIRRVLAPGSTFTRGPRFDTLRLHPEKANVILEREPAKHQRLRRIIGLGGSAKTALPTSMYLRRPAKVPAAVPDPKIPSQLAPDYNSGDYLHPSVKGYQRIADMFPIEIFGQWAGGADEFM</sequence>
<protein>
    <recommendedName>
        <fullName evidence="3">Cytochrome P450</fullName>
    </recommendedName>
</protein>
<proteinExistence type="predicted"/>
<dbReference type="Gene3D" id="1.10.630.10">
    <property type="entry name" value="Cytochrome P450"/>
    <property type="match status" value="1"/>
</dbReference>
<keyword evidence="2" id="KW-1185">Reference proteome</keyword>
<evidence type="ECO:0008006" key="3">
    <source>
        <dbReference type="Google" id="ProtNLM"/>
    </source>
</evidence>
<dbReference type="GO" id="GO:0020037">
    <property type="term" value="F:heme binding"/>
    <property type="evidence" value="ECO:0007669"/>
    <property type="project" value="InterPro"/>
</dbReference>
<dbReference type="OrthoDB" id="3934656at2759"/>
<reference evidence="1 2" key="1">
    <citation type="journal article" date="2018" name="Sci. Rep.">
        <title>Comparative genomics provides insights into the lifestyle and reveals functional heterogeneity of dark septate endophytic fungi.</title>
        <authorList>
            <person name="Knapp D.G."/>
            <person name="Nemeth J.B."/>
            <person name="Barry K."/>
            <person name="Hainaut M."/>
            <person name="Henrissat B."/>
            <person name="Johnson J."/>
            <person name="Kuo A."/>
            <person name="Lim J.H.P."/>
            <person name="Lipzen A."/>
            <person name="Nolan M."/>
            <person name="Ohm R.A."/>
            <person name="Tamas L."/>
            <person name="Grigoriev I.V."/>
            <person name="Spatafora J.W."/>
            <person name="Nagy L.G."/>
            <person name="Kovacs G.M."/>
        </authorList>
    </citation>
    <scope>NUCLEOTIDE SEQUENCE [LARGE SCALE GENOMIC DNA]</scope>
    <source>
        <strain evidence="1 2">DSE2036</strain>
    </source>
</reference>
<dbReference type="EMBL" id="KZ805471">
    <property type="protein sequence ID" value="PVH96178.1"/>
    <property type="molecule type" value="Genomic_DNA"/>
</dbReference>
<organism evidence="1 2">
    <name type="scientific">Periconia macrospinosa</name>
    <dbReference type="NCBI Taxonomy" id="97972"/>
    <lineage>
        <taxon>Eukaryota</taxon>
        <taxon>Fungi</taxon>
        <taxon>Dikarya</taxon>
        <taxon>Ascomycota</taxon>
        <taxon>Pezizomycotina</taxon>
        <taxon>Dothideomycetes</taxon>
        <taxon>Pleosporomycetidae</taxon>
        <taxon>Pleosporales</taxon>
        <taxon>Massarineae</taxon>
        <taxon>Periconiaceae</taxon>
        <taxon>Periconia</taxon>
    </lineage>
</organism>